<protein>
    <recommendedName>
        <fullName evidence="7">Formate nitrite transporter</fullName>
    </recommendedName>
</protein>
<dbReference type="Proteomes" id="UP000247498">
    <property type="component" value="Unassembled WGS sequence"/>
</dbReference>
<evidence type="ECO:0008006" key="7">
    <source>
        <dbReference type="Google" id="ProtNLM"/>
    </source>
</evidence>
<dbReference type="EMBL" id="BDRX01000008">
    <property type="protein sequence ID" value="GBF89070.1"/>
    <property type="molecule type" value="Genomic_DNA"/>
</dbReference>
<dbReference type="InterPro" id="IPR023271">
    <property type="entry name" value="Aquaporin-like"/>
</dbReference>
<reference evidence="5 6" key="1">
    <citation type="journal article" date="2018" name="Sci. Rep.">
        <title>Raphidocelis subcapitata (=Pseudokirchneriella subcapitata) provides an insight into genome evolution and environmental adaptations in the Sphaeropleales.</title>
        <authorList>
            <person name="Suzuki S."/>
            <person name="Yamaguchi H."/>
            <person name="Nakajima N."/>
            <person name="Kawachi M."/>
        </authorList>
    </citation>
    <scope>NUCLEOTIDE SEQUENCE [LARGE SCALE GENOMIC DNA]</scope>
    <source>
        <strain evidence="5 6">NIES-35</strain>
    </source>
</reference>
<accession>A0A2V0NU26</accession>
<evidence type="ECO:0000256" key="3">
    <source>
        <dbReference type="ARBA" id="ARBA00022989"/>
    </source>
</evidence>
<proteinExistence type="predicted"/>
<sequence>MAIALGAPLSARDVIVGNFIPATLGNWVGGAVCVATTYAFAFGRPNKIVTAWFAGLRMPRGRKAAAGGGAGAQRRKLGA</sequence>
<keyword evidence="6" id="KW-1185">Reference proteome</keyword>
<organism evidence="5 6">
    <name type="scientific">Raphidocelis subcapitata</name>
    <dbReference type="NCBI Taxonomy" id="307507"/>
    <lineage>
        <taxon>Eukaryota</taxon>
        <taxon>Viridiplantae</taxon>
        <taxon>Chlorophyta</taxon>
        <taxon>core chlorophytes</taxon>
        <taxon>Chlorophyceae</taxon>
        <taxon>CS clade</taxon>
        <taxon>Sphaeropleales</taxon>
        <taxon>Selenastraceae</taxon>
        <taxon>Raphidocelis</taxon>
    </lineage>
</organism>
<evidence type="ECO:0000313" key="5">
    <source>
        <dbReference type="EMBL" id="GBF89070.1"/>
    </source>
</evidence>
<evidence type="ECO:0000256" key="4">
    <source>
        <dbReference type="ARBA" id="ARBA00023136"/>
    </source>
</evidence>
<comment type="subcellular location">
    <subcellularLocation>
        <location evidence="1">Membrane</location>
        <topology evidence="1">Multi-pass membrane protein</topology>
    </subcellularLocation>
</comment>
<keyword evidence="3" id="KW-1133">Transmembrane helix</keyword>
<evidence type="ECO:0000256" key="2">
    <source>
        <dbReference type="ARBA" id="ARBA00022692"/>
    </source>
</evidence>
<dbReference type="AlphaFoldDB" id="A0A2V0NU26"/>
<dbReference type="Gene3D" id="1.20.1080.10">
    <property type="entry name" value="Glycerol uptake facilitator protein"/>
    <property type="match status" value="1"/>
</dbReference>
<gene>
    <name evidence="5" type="ORF">Rsub_01787</name>
</gene>
<dbReference type="InParanoid" id="A0A2V0NU26"/>
<keyword evidence="4" id="KW-0472">Membrane</keyword>
<evidence type="ECO:0000313" key="6">
    <source>
        <dbReference type="Proteomes" id="UP000247498"/>
    </source>
</evidence>
<name>A0A2V0NU26_9CHLO</name>
<comment type="caution">
    <text evidence="5">The sequence shown here is derived from an EMBL/GenBank/DDBJ whole genome shotgun (WGS) entry which is preliminary data.</text>
</comment>
<keyword evidence="2" id="KW-0812">Transmembrane</keyword>
<dbReference type="GO" id="GO:0016020">
    <property type="term" value="C:membrane"/>
    <property type="evidence" value="ECO:0007669"/>
    <property type="project" value="UniProtKB-SubCell"/>
</dbReference>
<dbReference type="OrthoDB" id="4829at2759"/>
<evidence type="ECO:0000256" key="1">
    <source>
        <dbReference type="ARBA" id="ARBA00004141"/>
    </source>
</evidence>